<dbReference type="Pfam" id="PF13361">
    <property type="entry name" value="UvrD_C"/>
    <property type="match status" value="1"/>
</dbReference>
<dbReference type="GO" id="GO:0004386">
    <property type="term" value="F:helicase activity"/>
    <property type="evidence" value="ECO:0007669"/>
    <property type="project" value="UniProtKB-KW"/>
</dbReference>
<protein>
    <recommendedName>
        <fullName evidence="5">DNA 3'-5' helicase II</fullName>
    </recommendedName>
</protein>
<gene>
    <name evidence="7" type="ORF">NTG6680_0834</name>
</gene>
<dbReference type="EMBL" id="OU912926">
    <property type="protein sequence ID" value="CAG9932087.1"/>
    <property type="molecule type" value="Genomic_DNA"/>
</dbReference>
<evidence type="ECO:0000313" key="7">
    <source>
        <dbReference type="EMBL" id="CAG9932087.1"/>
    </source>
</evidence>
<dbReference type="InterPro" id="IPR014017">
    <property type="entry name" value="DNA_helicase_UvrD-like_C"/>
</dbReference>
<dbReference type="PANTHER" id="PTHR11070:SF2">
    <property type="entry name" value="ATP-DEPENDENT DNA HELICASE SRS2"/>
    <property type="match status" value="1"/>
</dbReference>
<evidence type="ECO:0000313" key="8">
    <source>
        <dbReference type="Proteomes" id="UP000839052"/>
    </source>
</evidence>
<keyword evidence="1" id="KW-0547">Nucleotide-binding</keyword>
<sequence>MTQSSLITIHSTKGTECKTCYVINMSPGSFPSAYAVGDMDKVEEERRVLYVALTRAMDNLIVTRQSYSAWTLPAENKDEAAETYFFNDLPEGLFDEITHNRALQRATYSSPNNWEDSVLGINLD</sequence>
<dbReference type="InterPro" id="IPR000212">
    <property type="entry name" value="DNA_helicase_UvrD/REP"/>
</dbReference>
<organism evidence="7 8">
    <name type="scientific">Candidatus Nitrotoga arctica</name>
    <dbReference type="NCBI Taxonomy" id="453162"/>
    <lineage>
        <taxon>Bacteria</taxon>
        <taxon>Pseudomonadati</taxon>
        <taxon>Pseudomonadota</taxon>
        <taxon>Betaproteobacteria</taxon>
        <taxon>Nitrosomonadales</taxon>
        <taxon>Gallionellaceae</taxon>
        <taxon>Candidatus Nitrotoga</taxon>
    </lineage>
</organism>
<evidence type="ECO:0000256" key="5">
    <source>
        <dbReference type="ARBA" id="ARBA00034923"/>
    </source>
</evidence>
<reference evidence="7 8" key="1">
    <citation type="submission" date="2021-10" db="EMBL/GenBank/DDBJ databases">
        <authorList>
            <person name="Koch H."/>
        </authorList>
    </citation>
    <scope>NUCLEOTIDE SEQUENCE [LARGE SCALE GENOMIC DNA]</scope>
    <source>
        <strain evidence="7">6680</strain>
    </source>
</reference>
<evidence type="ECO:0000256" key="3">
    <source>
        <dbReference type="ARBA" id="ARBA00022806"/>
    </source>
</evidence>
<keyword evidence="3 7" id="KW-0347">Helicase</keyword>
<dbReference type="RefSeq" id="WP_239796084.1">
    <property type="nucleotide sequence ID" value="NZ_OU912926.1"/>
</dbReference>
<proteinExistence type="predicted"/>
<accession>A0ABN8AKJ1</accession>
<dbReference type="PANTHER" id="PTHR11070">
    <property type="entry name" value="UVRD / RECB / PCRA DNA HELICASE FAMILY MEMBER"/>
    <property type="match status" value="1"/>
</dbReference>
<dbReference type="Gene3D" id="3.40.50.300">
    <property type="entry name" value="P-loop containing nucleotide triphosphate hydrolases"/>
    <property type="match status" value="1"/>
</dbReference>
<dbReference type="InterPro" id="IPR027417">
    <property type="entry name" value="P-loop_NTPase"/>
</dbReference>
<feature type="domain" description="UvrD-like helicase C-terminal" evidence="6">
    <location>
        <begin position="5"/>
        <end position="64"/>
    </location>
</feature>
<evidence type="ECO:0000256" key="1">
    <source>
        <dbReference type="ARBA" id="ARBA00022741"/>
    </source>
</evidence>
<dbReference type="Proteomes" id="UP000839052">
    <property type="component" value="Chromosome"/>
</dbReference>
<evidence type="ECO:0000259" key="6">
    <source>
        <dbReference type="Pfam" id="PF13361"/>
    </source>
</evidence>
<keyword evidence="8" id="KW-1185">Reference proteome</keyword>
<keyword evidence="2" id="KW-0378">Hydrolase</keyword>
<evidence type="ECO:0000256" key="2">
    <source>
        <dbReference type="ARBA" id="ARBA00022801"/>
    </source>
</evidence>
<dbReference type="SUPFAM" id="SSF52540">
    <property type="entry name" value="P-loop containing nucleoside triphosphate hydrolases"/>
    <property type="match status" value="1"/>
</dbReference>
<keyword evidence="4" id="KW-0067">ATP-binding</keyword>
<evidence type="ECO:0000256" key="4">
    <source>
        <dbReference type="ARBA" id="ARBA00022840"/>
    </source>
</evidence>
<name>A0ABN8AKJ1_9PROT</name>